<dbReference type="PANTHER" id="PTHR42943:SF2">
    <property type="entry name" value="GLUTATHIONE S-TRANSFERASE KAPPA 1"/>
    <property type="match status" value="1"/>
</dbReference>
<dbReference type="Pfam" id="PF01323">
    <property type="entry name" value="DSBA"/>
    <property type="match status" value="1"/>
</dbReference>
<dbReference type="STRING" id="299262.BWR18_01210"/>
<comment type="similarity">
    <text evidence="1">Belongs to the GST superfamily. NadH family.</text>
</comment>
<dbReference type="GO" id="GO:0004602">
    <property type="term" value="F:glutathione peroxidase activity"/>
    <property type="evidence" value="ECO:0007669"/>
    <property type="project" value="TreeGrafter"/>
</dbReference>
<evidence type="ECO:0000259" key="3">
    <source>
        <dbReference type="Pfam" id="PF01323"/>
    </source>
</evidence>
<evidence type="ECO:0000313" key="5">
    <source>
        <dbReference type="Proteomes" id="UP000186336"/>
    </source>
</evidence>
<dbReference type="PIRSF" id="PIRSF006386">
    <property type="entry name" value="HCCAis_GSTk"/>
    <property type="match status" value="1"/>
</dbReference>
<sequence>MVKPVEFWFEFASTYSYLSAARVEDACAEAGVPLVWRSFLLGPVFGAQGMNDSPFNMYPVKGAYMWTDMERCCADLGLSFVKPSSFPRGSLLAARIAAAHGDAPWVGAFVRAVYHANFADDRDIADDAVVAAIVDEIGQDSAAVIAAATTPEGKAVLRGATEEALERGLFGAPSFIVDGAMFWGNDRLEQALAHARAA</sequence>
<dbReference type="SUPFAM" id="SSF52833">
    <property type="entry name" value="Thioredoxin-like"/>
    <property type="match status" value="1"/>
</dbReference>
<keyword evidence="1" id="KW-0413">Isomerase</keyword>
<feature type="active site" description="Nucleophile" evidence="2">
    <location>
        <position position="13"/>
    </location>
</feature>
<protein>
    <recommendedName>
        <fullName evidence="1">2-hydroxychromene-2-carboxylate isomerase</fullName>
        <ecNumber evidence="1">5.99.1.4</ecNumber>
    </recommendedName>
</protein>
<accession>A0A1P8MR18</accession>
<dbReference type="GO" id="GO:0018845">
    <property type="term" value="F:2-hydroxychromene-2-carboxylate isomerase activity"/>
    <property type="evidence" value="ECO:0007669"/>
    <property type="project" value="UniProtKB-UniRule"/>
</dbReference>
<dbReference type="EC" id="5.99.1.4" evidence="1"/>
<dbReference type="GO" id="GO:0006749">
    <property type="term" value="P:glutathione metabolic process"/>
    <property type="evidence" value="ECO:0007669"/>
    <property type="project" value="TreeGrafter"/>
</dbReference>
<gene>
    <name evidence="4" type="ORF">BWR18_01210</name>
</gene>
<organism evidence="4 5">
    <name type="scientific">Tateyamaria omphalii</name>
    <dbReference type="NCBI Taxonomy" id="299262"/>
    <lineage>
        <taxon>Bacteria</taxon>
        <taxon>Pseudomonadati</taxon>
        <taxon>Pseudomonadota</taxon>
        <taxon>Alphaproteobacteria</taxon>
        <taxon>Rhodobacterales</taxon>
        <taxon>Roseobacteraceae</taxon>
        <taxon>Tateyamaria</taxon>
    </lineage>
</organism>
<dbReference type="Gene3D" id="3.40.30.10">
    <property type="entry name" value="Glutaredoxin"/>
    <property type="match status" value="1"/>
</dbReference>
<dbReference type="GO" id="GO:0004364">
    <property type="term" value="F:glutathione transferase activity"/>
    <property type="evidence" value="ECO:0007669"/>
    <property type="project" value="TreeGrafter"/>
</dbReference>
<name>A0A1P8MR18_9RHOB</name>
<dbReference type="Proteomes" id="UP000186336">
    <property type="component" value="Chromosome"/>
</dbReference>
<reference evidence="4 5" key="1">
    <citation type="submission" date="2017-01" db="EMBL/GenBank/DDBJ databases">
        <title>Complete genome of Tateyamaria omphalii DOK1-4 isolated from seawater in Dokdo.</title>
        <authorList>
            <person name="Kim J.H."/>
            <person name="Chi W.-J."/>
        </authorList>
    </citation>
    <scope>NUCLEOTIDE SEQUENCE [LARGE SCALE GENOMIC DNA]</scope>
    <source>
        <strain evidence="4 5">DOK1-4</strain>
    </source>
</reference>
<dbReference type="InterPro" id="IPR001853">
    <property type="entry name" value="DSBA-like_thioredoxin_dom"/>
</dbReference>
<dbReference type="OrthoDB" id="5244108at2"/>
<dbReference type="InterPro" id="IPR051924">
    <property type="entry name" value="GST_Kappa/NadH"/>
</dbReference>
<evidence type="ECO:0000256" key="2">
    <source>
        <dbReference type="PIRSR" id="PIRSR006386-1"/>
    </source>
</evidence>
<dbReference type="PANTHER" id="PTHR42943">
    <property type="entry name" value="GLUTATHIONE S-TRANSFERASE KAPPA"/>
    <property type="match status" value="1"/>
</dbReference>
<comment type="catalytic activity">
    <reaction evidence="1">
        <text>2-hydroxychromene-2-carboxylate = (3E)-4-(2-hydroxyphenyl)-2-oxobut-3-enoate</text>
        <dbReference type="Rhea" id="RHEA:27401"/>
        <dbReference type="ChEBI" id="CHEBI:59350"/>
        <dbReference type="ChEBI" id="CHEBI:59353"/>
        <dbReference type="EC" id="5.99.1.4"/>
    </reaction>
</comment>
<dbReference type="CDD" id="cd03022">
    <property type="entry name" value="DsbA_HCCA_Iso"/>
    <property type="match status" value="1"/>
</dbReference>
<evidence type="ECO:0000256" key="1">
    <source>
        <dbReference type="PIRNR" id="PIRNR006386"/>
    </source>
</evidence>
<evidence type="ECO:0000313" key="4">
    <source>
        <dbReference type="EMBL" id="APX10474.1"/>
    </source>
</evidence>
<keyword evidence="5" id="KW-1185">Reference proteome</keyword>
<dbReference type="AlphaFoldDB" id="A0A1P8MR18"/>
<dbReference type="RefSeq" id="WP_076626342.1">
    <property type="nucleotide sequence ID" value="NZ_CP019312.1"/>
</dbReference>
<dbReference type="GO" id="GO:1901170">
    <property type="term" value="P:naphthalene catabolic process"/>
    <property type="evidence" value="ECO:0007669"/>
    <property type="project" value="InterPro"/>
</dbReference>
<dbReference type="KEGG" id="tom:BWR18_01210"/>
<proteinExistence type="inferred from homology"/>
<dbReference type="InterPro" id="IPR014440">
    <property type="entry name" value="HCCAis_GSTk"/>
</dbReference>
<dbReference type="InterPro" id="IPR036249">
    <property type="entry name" value="Thioredoxin-like_sf"/>
</dbReference>
<dbReference type="InterPro" id="IPR044087">
    <property type="entry name" value="NahD-like"/>
</dbReference>
<feature type="domain" description="DSBA-like thioredoxin" evidence="3">
    <location>
        <begin position="5"/>
        <end position="191"/>
    </location>
</feature>
<dbReference type="EMBL" id="CP019312">
    <property type="protein sequence ID" value="APX10474.1"/>
    <property type="molecule type" value="Genomic_DNA"/>
</dbReference>